<evidence type="ECO:0000313" key="1">
    <source>
        <dbReference type="EMBL" id="ARW64923.1"/>
    </source>
</evidence>
<dbReference type="EMBL" id="MF101435">
    <property type="protein sequence ID" value="ARW64923.1"/>
    <property type="molecule type" value="Genomic_DNA"/>
</dbReference>
<dbReference type="InterPro" id="IPR002800">
    <property type="entry name" value="Rv2949c-like"/>
</dbReference>
<gene>
    <name evidence="1" type="primary">ycf21</name>
</gene>
<protein>
    <submittedName>
        <fullName evidence="1">Uncharacterized protein</fullName>
    </submittedName>
</protein>
<dbReference type="Pfam" id="PF01947">
    <property type="entry name" value="Rv2949c-like"/>
    <property type="match status" value="1"/>
</dbReference>
<name>A0A1Z1MG05_9FLOR</name>
<organism evidence="1">
    <name type="scientific">Polysiphonia sertularioides</name>
    <dbReference type="NCBI Taxonomy" id="945028"/>
    <lineage>
        <taxon>Eukaryota</taxon>
        <taxon>Rhodophyta</taxon>
        <taxon>Florideophyceae</taxon>
        <taxon>Rhodymeniophycidae</taxon>
        <taxon>Ceramiales</taxon>
        <taxon>Rhodomelaceae</taxon>
        <taxon>Polysiphonioideae</taxon>
        <taxon>Polysiphonia</taxon>
    </lineage>
</organism>
<keyword evidence="1" id="KW-0150">Chloroplast</keyword>
<dbReference type="SUPFAM" id="SSF64288">
    <property type="entry name" value="Chorismate lyase-like"/>
    <property type="match status" value="1"/>
</dbReference>
<dbReference type="Gene3D" id="3.40.1410.10">
    <property type="entry name" value="Chorismate lyase-like"/>
    <property type="match status" value="1"/>
</dbReference>
<reference evidence="1" key="1">
    <citation type="journal article" date="2017" name="J. Phycol.">
        <title>Analysis of chloroplast genomes and a supermatrix inform reclassification of the Rhodomelaceae (Rhodophyta).</title>
        <authorList>
            <person name="Diaz-Tapia P."/>
            <person name="Maggs C.A."/>
            <person name="West J.A."/>
            <person name="Verbruggen H."/>
        </authorList>
    </citation>
    <scope>NUCLEOTIDE SEQUENCE</scope>
    <source>
        <strain evidence="1">PD0001</strain>
    </source>
</reference>
<accession>A0A1Z1MG05</accession>
<dbReference type="InterPro" id="IPR028978">
    <property type="entry name" value="Chorismate_lyase_/UTRA_dom_sf"/>
</dbReference>
<keyword evidence="1" id="KW-0934">Plastid</keyword>
<dbReference type="AlphaFoldDB" id="A0A1Z1MG05"/>
<geneLocation type="chloroplast" evidence="1"/>
<proteinExistence type="predicted"/>
<sequence>MSFQKTKINTICIFRLNKVPSSMINNMKIRITTLNEGSHTRLIQYKMNSSIRISILQRGIKRIRYVWLGTHLYKNITFARSLWKIARNYNEENAQAKNQPIGISFIRNKLDIHKYIYELYYCYGKEFEKNVKFRSFFWGRKYIIYQMSNKKLIIQEFFSTSIIL</sequence>